<proteinExistence type="predicted"/>
<name>A0A2J5I6R5_9EURO</name>
<accession>A0A2J5I6R5</accession>
<dbReference type="EMBL" id="KZ559503">
    <property type="protein sequence ID" value="PLN85659.1"/>
    <property type="molecule type" value="Genomic_DNA"/>
</dbReference>
<protein>
    <submittedName>
        <fullName evidence="1">Uncharacterized protein</fullName>
    </submittedName>
</protein>
<organism evidence="1 2">
    <name type="scientific">Aspergillus taichungensis</name>
    <dbReference type="NCBI Taxonomy" id="482145"/>
    <lineage>
        <taxon>Eukaryota</taxon>
        <taxon>Fungi</taxon>
        <taxon>Dikarya</taxon>
        <taxon>Ascomycota</taxon>
        <taxon>Pezizomycotina</taxon>
        <taxon>Eurotiomycetes</taxon>
        <taxon>Eurotiomycetidae</taxon>
        <taxon>Eurotiales</taxon>
        <taxon>Aspergillaceae</taxon>
        <taxon>Aspergillus</taxon>
        <taxon>Aspergillus subgen. Circumdati</taxon>
    </lineage>
</organism>
<evidence type="ECO:0000313" key="1">
    <source>
        <dbReference type="EMBL" id="PLN85659.1"/>
    </source>
</evidence>
<gene>
    <name evidence="1" type="ORF">BDW42DRAFT_142161</name>
</gene>
<sequence length="165" mass="19256">MLLATGEIRTIWFRQYSSWICIKKKSIYGGKGKKKKVVLPQPRAFNQGQYKAMMWRWPGKIISVSSTGEVYSELYLWRSTRRPAIRWPRGKEAKLRVPRADRGDFWFVQVECRLVPSTWPKSYYERSGSRGGNDQGSICDLLMEPGGMVRDRDVPWFFPRGQVSD</sequence>
<dbReference type="AlphaFoldDB" id="A0A2J5I6R5"/>
<reference evidence="2" key="1">
    <citation type="submission" date="2017-12" db="EMBL/GenBank/DDBJ databases">
        <authorList>
            <consortium name="DOE Joint Genome Institute"/>
            <person name="Mondo S.J."/>
            <person name="Kjaerbolling I."/>
            <person name="Vesth T.C."/>
            <person name="Frisvad J.C."/>
            <person name="Nybo J.L."/>
            <person name="Theobald S."/>
            <person name="Kuo A."/>
            <person name="Bowyer P."/>
            <person name="Matsuda Y."/>
            <person name="Lyhne E.K."/>
            <person name="Kogle M.E."/>
            <person name="Clum A."/>
            <person name="Lipzen A."/>
            <person name="Salamov A."/>
            <person name="Ngan C.Y."/>
            <person name="Daum C."/>
            <person name="Chiniquy J."/>
            <person name="Barry K."/>
            <person name="LaButti K."/>
            <person name="Haridas S."/>
            <person name="Simmons B.A."/>
            <person name="Magnuson J.K."/>
            <person name="Mortensen U.H."/>
            <person name="Larsen T.O."/>
            <person name="Grigoriev I.V."/>
            <person name="Baker S.E."/>
            <person name="Andersen M.R."/>
            <person name="Nordberg H.P."/>
            <person name="Cantor M.N."/>
            <person name="Hua S.X."/>
        </authorList>
    </citation>
    <scope>NUCLEOTIDE SEQUENCE [LARGE SCALE GENOMIC DNA]</scope>
    <source>
        <strain evidence="2">IBT 19404</strain>
    </source>
</reference>
<keyword evidence="2" id="KW-1185">Reference proteome</keyword>
<evidence type="ECO:0000313" key="2">
    <source>
        <dbReference type="Proteomes" id="UP000235023"/>
    </source>
</evidence>
<dbReference type="Proteomes" id="UP000235023">
    <property type="component" value="Unassembled WGS sequence"/>
</dbReference>